<dbReference type="AlphaFoldDB" id="A0A7R9CHG1"/>
<protein>
    <submittedName>
        <fullName evidence="2">Uncharacterized protein</fullName>
    </submittedName>
</protein>
<organism evidence="2">
    <name type="scientific">Timema poppense</name>
    <name type="common">Walking stick</name>
    <dbReference type="NCBI Taxonomy" id="170557"/>
    <lineage>
        <taxon>Eukaryota</taxon>
        <taxon>Metazoa</taxon>
        <taxon>Ecdysozoa</taxon>
        <taxon>Arthropoda</taxon>
        <taxon>Hexapoda</taxon>
        <taxon>Insecta</taxon>
        <taxon>Pterygota</taxon>
        <taxon>Neoptera</taxon>
        <taxon>Polyneoptera</taxon>
        <taxon>Phasmatodea</taxon>
        <taxon>Timematodea</taxon>
        <taxon>Timematoidea</taxon>
        <taxon>Timematidae</taxon>
        <taxon>Timema</taxon>
    </lineage>
</organism>
<dbReference type="EMBL" id="OD000044">
    <property type="protein sequence ID" value="CAD7395431.1"/>
    <property type="molecule type" value="Genomic_DNA"/>
</dbReference>
<feature type="region of interest" description="Disordered" evidence="1">
    <location>
        <begin position="82"/>
        <end position="112"/>
    </location>
</feature>
<gene>
    <name evidence="2" type="ORF">TPSB3V08_LOCUS176</name>
</gene>
<name>A0A7R9CHG1_TIMPO</name>
<sequence length="112" mass="12332">MEYRHDKPLQEFFREFEAARTDVISAGGKMDEEYGVRIGIQDIVVGENLAFDLLSVRKLEEEGYCVSFENGGLNVMLNDLAGSGPNMTGSGPDLPRSGLFLPRSDTEGKTDL</sequence>
<evidence type="ECO:0000256" key="1">
    <source>
        <dbReference type="SAM" id="MobiDB-lite"/>
    </source>
</evidence>
<evidence type="ECO:0000313" key="2">
    <source>
        <dbReference type="EMBL" id="CAD7395431.1"/>
    </source>
</evidence>
<proteinExistence type="predicted"/>
<reference evidence="2" key="1">
    <citation type="submission" date="2020-11" db="EMBL/GenBank/DDBJ databases">
        <authorList>
            <person name="Tran Van P."/>
        </authorList>
    </citation>
    <scope>NUCLEOTIDE SEQUENCE</scope>
</reference>
<accession>A0A7R9CHG1</accession>